<organism evidence="1 2">
    <name type="scientific">Rhodotorula mucilaginosa</name>
    <name type="common">Yeast</name>
    <name type="synonym">Rhodotorula rubra</name>
    <dbReference type="NCBI Taxonomy" id="5537"/>
    <lineage>
        <taxon>Eukaryota</taxon>
        <taxon>Fungi</taxon>
        <taxon>Dikarya</taxon>
        <taxon>Basidiomycota</taxon>
        <taxon>Pucciniomycotina</taxon>
        <taxon>Microbotryomycetes</taxon>
        <taxon>Sporidiobolales</taxon>
        <taxon>Sporidiobolaceae</taxon>
        <taxon>Rhodotorula</taxon>
    </lineage>
</organism>
<evidence type="ECO:0000313" key="1">
    <source>
        <dbReference type="EMBL" id="KAG0663052.1"/>
    </source>
</evidence>
<protein>
    <submittedName>
        <fullName evidence="1">Uncharacterized protein</fullName>
    </submittedName>
</protein>
<keyword evidence="2" id="KW-1185">Reference proteome</keyword>
<dbReference type="Proteomes" id="UP000777482">
    <property type="component" value="Unassembled WGS sequence"/>
</dbReference>
<gene>
    <name evidence="1" type="ORF">C6P46_002895</name>
</gene>
<proteinExistence type="predicted"/>
<name>A0A9P7B7Z3_RHOMI</name>
<dbReference type="EMBL" id="PUHQ01000022">
    <property type="protein sequence ID" value="KAG0663052.1"/>
    <property type="molecule type" value="Genomic_DNA"/>
</dbReference>
<comment type="caution">
    <text evidence="1">The sequence shown here is derived from an EMBL/GenBank/DDBJ whole genome shotgun (WGS) entry which is preliminary data.</text>
</comment>
<reference evidence="1 2" key="1">
    <citation type="submission" date="2020-11" db="EMBL/GenBank/DDBJ databases">
        <title>Kefir isolates.</title>
        <authorList>
            <person name="Marcisauskas S."/>
            <person name="Kim Y."/>
            <person name="Blasche S."/>
        </authorList>
    </citation>
    <scope>NUCLEOTIDE SEQUENCE [LARGE SCALE GENOMIC DNA]</scope>
    <source>
        <strain evidence="1 2">KR</strain>
    </source>
</reference>
<dbReference type="AlphaFoldDB" id="A0A9P7B7Z3"/>
<sequence>MTALDGLKHYACDGSGSGGPGFDKFVQSVCKCEPSLQTWEDVGALLVGPVTALPTDVAVGIREALICYARVHLGTYEHYSSATPLSERVSNIVASPLSTCIGEILTHSSSAVREKSKWISDIAGEACRQLYAYLHESIWSAYALALLVEQRATAPIPVRSRWYKLLNFHLLRQRRLACEAHVDPAVRSKLEEDATARVAKYAEMARRGGFGTLEQ</sequence>
<accession>A0A9P7B7Z3</accession>
<evidence type="ECO:0000313" key="2">
    <source>
        <dbReference type="Proteomes" id="UP000777482"/>
    </source>
</evidence>